<protein>
    <submittedName>
        <fullName evidence="2">Uncharacterized protein</fullName>
    </submittedName>
</protein>
<reference evidence="2" key="1">
    <citation type="journal article" date="2014" name="Front. Microbiol.">
        <title>High frequency of phylogenetically diverse reductive dehalogenase-homologous genes in deep subseafloor sedimentary metagenomes.</title>
        <authorList>
            <person name="Kawai M."/>
            <person name="Futagami T."/>
            <person name="Toyoda A."/>
            <person name="Takaki Y."/>
            <person name="Nishi S."/>
            <person name="Hori S."/>
            <person name="Arai W."/>
            <person name="Tsubouchi T."/>
            <person name="Morono Y."/>
            <person name="Uchiyama I."/>
            <person name="Ito T."/>
            <person name="Fujiyama A."/>
            <person name="Inagaki F."/>
            <person name="Takami H."/>
        </authorList>
    </citation>
    <scope>NUCLEOTIDE SEQUENCE</scope>
    <source>
        <strain evidence="2">Expedition CK06-06</strain>
    </source>
</reference>
<feature type="non-terminal residue" evidence="2">
    <location>
        <position position="88"/>
    </location>
</feature>
<accession>X0W3T7</accession>
<comment type="caution">
    <text evidence="2">The sequence shown here is derived from an EMBL/GenBank/DDBJ whole genome shotgun (WGS) entry which is preliminary data.</text>
</comment>
<gene>
    <name evidence="2" type="ORF">S01H1_54524</name>
</gene>
<proteinExistence type="predicted"/>
<feature type="region of interest" description="Disordered" evidence="1">
    <location>
        <begin position="1"/>
        <end position="27"/>
    </location>
</feature>
<evidence type="ECO:0000313" key="2">
    <source>
        <dbReference type="EMBL" id="GAG17957.1"/>
    </source>
</evidence>
<feature type="compositionally biased region" description="Basic and acidic residues" evidence="1">
    <location>
        <begin position="7"/>
        <end position="21"/>
    </location>
</feature>
<sequence>MNVNKVLTKDYEKKTLSERGKTKPIKANQSQLKPIYRGVATREAGLNPTCRGVASGEAGSEPTSIGRLPAGNFFQHGLRAGKNNKAWR</sequence>
<organism evidence="2">
    <name type="scientific">marine sediment metagenome</name>
    <dbReference type="NCBI Taxonomy" id="412755"/>
    <lineage>
        <taxon>unclassified sequences</taxon>
        <taxon>metagenomes</taxon>
        <taxon>ecological metagenomes</taxon>
    </lineage>
</organism>
<dbReference type="EMBL" id="BARS01035387">
    <property type="protein sequence ID" value="GAG17957.1"/>
    <property type="molecule type" value="Genomic_DNA"/>
</dbReference>
<dbReference type="AlphaFoldDB" id="X0W3T7"/>
<name>X0W3T7_9ZZZZ</name>
<evidence type="ECO:0000256" key="1">
    <source>
        <dbReference type="SAM" id="MobiDB-lite"/>
    </source>
</evidence>